<dbReference type="InterPro" id="IPR045594">
    <property type="entry name" value="DUF6460"/>
</dbReference>
<dbReference type="STRING" id="1333998.M2A_3036"/>
<sequence length="83" mass="8933">MLQSTLSTAIKFALASVAIGAVLSAFDISAIEVVKEMGLTPEAIRGLISRAFEWALPHFILGAMVIIPIWLIIYLLRPPGLGK</sequence>
<dbReference type="AlphaFoldDB" id="A0A081BER9"/>
<keyword evidence="1" id="KW-0812">Transmembrane</keyword>
<dbReference type="Pfam" id="PF20061">
    <property type="entry name" value="DUF6460"/>
    <property type="match status" value="1"/>
</dbReference>
<dbReference type="eggNOG" id="ENOG50332UK">
    <property type="taxonomic scope" value="Bacteria"/>
</dbReference>
<accession>A0A081BER9</accession>
<organism evidence="3 4">
    <name type="scientific">Tepidicaulis marinus</name>
    <dbReference type="NCBI Taxonomy" id="1333998"/>
    <lineage>
        <taxon>Bacteria</taxon>
        <taxon>Pseudomonadati</taxon>
        <taxon>Pseudomonadota</taxon>
        <taxon>Alphaproteobacteria</taxon>
        <taxon>Hyphomicrobiales</taxon>
        <taxon>Parvibaculaceae</taxon>
        <taxon>Tepidicaulis</taxon>
    </lineage>
</organism>
<keyword evidence="1" id="KW-0472">Membrane</keyword>
<protein>
    <submittedName>
        <fullName evidence="3">Conserved protein</fullName>
    </submittedName>
</protein>
<feature type="domain" description="DUF6460" evidence="2">
    <location>
        <begin position="47"/>
        <end position="78"/>
    </location>
</feature>
<proteinExistence type="predicted"/>
<evidence type="ECO:0000313" key="3">
    <source>
        <dbReference type="EMBL" id="GAK46537.1"/>
    </source>
</evidence>
<keyword evidence="4" id="KW-1185">Reference proteome</keyword>
<dbReference type="RefSeq" id="WP_045449225.1">
    <property type="nucleotide sequence ID" value="NZ_BBIO01000020.1"/>
</dbReference>
<name>A0A081BER9_9HYPH</name>
<evidence type="ECO:0000256" key="1">
    <source>
        <dbReference type="SAM" id="Phobius"/>
    </source>
</evidence>
<evidence type="ECO:0000259" key="2">
    <source>
        <dbReference type="Pfam" id="PF20061"/>
    </source>
</evidence>
<keyword evidence="1" id="KW-1133">Transmembrane helix</keyword>
<dbReference type="EMBL" id="BBIO01000020">
    <property type="protein sequence ID" value="GAK46537.1"/>
    <property type="molecule type" value="Genomic_DNA"/>
</dbReference>
<feature type="transmembrane region" description="Helical" evidence="1">
    <location>
        <begin position="54"/>
        <end position="76"/>
    </location>
</feature>
<gene>
    <name evidence="3" type="ORF">M2A_3036</name>
</gene>
<reference evidence="3" key="1">
    <citation type="submission" date="2014-07" db="EMBL/GenBank/DDBJ databases">
        <title>Tepidicaulis marinum gen. nov., sp. nov., a novel marine bacterium denitrifying nitrate to nitrous oxide strictly under microaerobic conditions.</title>
        <authorList>
            <person name="Takeuchi M."/>
            <person name="Yamagishi T."/>
            <person name="Kamagata Y."/>
            <person name="Oshima K."/>
            <person name="Hattori M."/>
            <person name="Katayama T."/>
            <person name="Hanada S."/>
            <person name="Tamaki H."/>
            <person name="Marumo K."/>
            <person name="Maeda H."/>
            <person name="Nedachi M."/>
            <person name="Iwasaki W."/>
            <person name="Suwa Y."/>
            <person name="Sakata S."/>
        </authorList>
    </citation>
    <scope>NUCLEOTIDE SEQUENCE [LARGE SCALE GENOMIC DNA]</scope>
    <source>
        <strain evidence="3">MA2</strain>
    </source>
</reference>
<evidence type="ECO:0000313" key="4">
    <source>
        <dbReference type="Proteomes" id="UP000028702"/>
    </source>
</evidence>
<comment type="caution">
    <text evidence="3">The sequence shown here is derived from an EMBL/GenBank/DDBJ whole genome shotgun (WGS) entry which is preliminary data.</text>
</comment>
<dbReference type="Proteomes" id="UP000028702">
    <property type="component" value="Unassembled WGS sequence"/>
</dbReference>